<dbReference type="OrthoDB" id="13598at2759"/>
<dbReference type="InterPro" id="IPR033034">
    <property type="entry name" value="NDUFB9"/>
</dbReference>
<accession>A0A4E0RMD2</accession>
<evidence type="ECO:0000256" key="8">
    <source>
        <dbReference type="ARBA" id="ARBA00022660"/>
    </source>
</evidence>
<comment type="subcellular location">
    <subcellularLocation>
        <location evidence="2">Mitochondrion inner membrane</location>
        <topology evidence="2">Peripheral membrane protein</topology>
        <orientation evidence="2">Matrix side</orientation>
    </subcellularLocation>
</comment>
<dbReference type="PANTHER" id="PTHR12868">
    <property type="entry name" value="NADH-UBIQUINONE OXIDOREDUCTASE B22 SUBUNIT"/>
    <property type="match status" value="1"/>
</dbReference>
<dbReference type="GeneID" id="107048443"/>
<dbReference type="InterPro" id="IPR008011">
    <property type="entry name" value="Complex1_LYR_dom"/>
</dbReference>
<dbReference type="Pfam" id="PF05347">
    <property type="entry name" value="Complex1_LYR"/>
    <property type="match status" value="1"/>
</dbReference>
<keyword evidence="6" id="KW-0813">Transport</keyword>
<proteinExistence type="inferred from homology"/>
<sequence>MRGSETSGGHSWNWGADITKHCSESIGAEGLNARRMAGPLPTGIVSHARKVCSLYKRAYRNLESWSSILTDFRYDAVVLRARFDANKHIKDLRKAKELLIAGEEELWDCKHPSPMYFAESPGGVAYEREGESPDWVLDHWHPTEKAMYPKYFALREKRKLEYIEFYKKQYPDAPTKFDLDH</sequence>
<evidence type="ECO:0000256" key="1">
    <source>
        <dbReference type="ARBA" id="ARBA00002920"/>
    </source>
</evidence>
<dbReference type="KEGG" id="dam:107048443"/>
<evidence type="ECO:0000256" key="5">
    <source>
        <dbReference type="ARBA" id="ARBA00018684"/>
    </source>
</evidence>
<keyword evidence="12" id="KW-0496">Mitochondrion</keyword>
<protein>
    <recommendedName>
        <fullName evidence="5">NADH dehydrogenase [ubiquinone] 1 beta subcomplex subunit 9</fullName>
    </recommendedName>
    <alternativeName>
        <fullName evidence="14">Complex I-B22</fullName>
    </alternativeName>
    <alternativeName>
        <fullName evidence="15">NADH-ubiquinone oxidoreductase B22 subunit</fullName>
    </alternativeName>
</protein>
<dbReference type="InterPro" id="IPR045292">
    <property type="entry name" value="Complex1_LYR_NDUFB9_LYRM3"/>
</dbReference>
<evidence type="ECO:0000256" key="9">
    <source>
        <dbReference type="ARBA" id="ARBA00022792"/>
    </source>
</evidence>
<dbReference type="EMBL" id="ML158574">
    <property type="protein sequence ID" value="THK32908.1"/>
    <property type="molecule type" value="Genomic_DNA"/>
</dbReference>
<keyword evidence="7" id="KW-0597">Phosphoprotein</keyword>
<evidence type="ECO:0000256" key="13">
    <source>
        <dbReference type="ARBA" id="ARBA00023136"/>
    </source>
</evidence>
<keyword evidence="8" id="KW-0679">Respiratory chain</keyword>
<dbReference type="GO" id="GO:0005743">
    <property type="term" value="C:mitochondrial inner membrane"/>
    <property type="evidence" value="ECO:0007669"/>
    <property type="project" value="UniProtKB-SubCell"/>
</dbReference>
<keyword evidence="13" id="KW-0472">Membrane</keyword>
<reference evidence="17" key="1">
    <citation type="submission" date="2019-02" db="EMBL/GenBank/DDBJ databases">
        <title>Genome of the parasitoid wasp Diachasma alloeum, an emerging model for ecological speciation and transitions to asexual reproduction.</title>
        <authorList>
            <person name="Robertson H.M."/>
            <person name="Walden K.K."/>
            <person name="Tvedte E.S."/>
            <person name="Hood G.R."/>
            <person name="Feder J.L."/>
            <person name="Forbes A.A."/>
            <person name="Logsdon J.M."/>
            <person name="Mcelroy K.E."/>
        </authorList>
    </citation>
    <scope>NUCLEOTIDE SEQUENCE [LARGE SCALE GENOMIC DNA]</scope>
    <source>
        <strain evidence="17">Michigan</strain>
    </source>
</reference>
<evidence type="ECO:0000256" key="15">
    <source>
        <dbReference type="ARBA" id="ARBA00032528"/>
    </source>
</evidence>
<evidence type="ECO:0000259" key="16">
    <source>
        <dbReference type="Pfam" id="PF05347"/>
    </source>
</evidence>
<dbReference type="PANTHER" id="PTHR12868:SF0">
    <property type="entry name" value="NADH DEHYDROGENASE [UBIQUINONE] 1 BETA SUBCOMPLEX SUBUNIT 9"/>
    <property type="match status" value="1"/>
</dbReference>
<dbReference type="Proteomes" id="UP000297026">
    <property type="component" value="Unassembled WGS sequence"/>
</dbReference>
<evidence type="ECO:0000313" key="18">
    <source>
        <dbReference type="Proteomes" id="UP000297026"/>
    </source>
</evidence>
<feature type="domain" description="Complex 1 LYR protein" evidence="16">
    <location>
        <begin position="49"/>
        <end position="107"/>
    </location>
</feature>
<organism evidence="17 18">
    <name type="scientific">Diachasma alloeum</name>
    <dbReference type="NCBI Taxonomy" id="454923"/>
    <lineage>
        <taxon>Eukaryota</taxon>
        <taxon>Metazoa</taxon>
        <taxon>Ecdysozoa</taxon>
        <taxon>Arthropoda</taxon>
        <taxon>Hexapoda</taxon>
        <taxon>Insecta</taxon>
        <taxon>Pterygota</taxon>
        <taxon>Neoptera</taxon>
        <taxon>Endopterygota</taxon>
        <taxon>Hymenoptera</taxon>
        <taxon>Apocrita</taxon>
        <taxon>Ichneumonoidea</taxon>
        <taxon>Braconidae</taxon>
        <taxon>Opiinae</taxon>
        <taxon>Diachasma</taxon>
    </lineage>
</organism>
<evidence type="ECO:0000256" key="12">
    <source>
        <dbReference type="ARBA" id="ARBA00023128"/>
    </source>
</evidence>
<dbReference type="AlphaFoldDB" id="A0A4E0RMD2"/>
<evidence type="ECO:0000256" key="6">
    <source>
        <dbReference type="ARBA" id="ARBA00022448"/>
    </source>
</evidence>
<keyword evidence="11" id="KW-0007">Acetylation</keyword>
<dbReference type="CTD" id="34747"/>
<evidence type="ECO:0000256" key="10">
    <source>
        <dbReference type="ARBA" id="ARBA00022982"/>
    </source>
</evidence>
<name>A0A4E0RMD2_9HYME</name>
<keyword evidence="9" id="KW-0999">Mitochondrion inner membrane</keyword>
<comment type="function">
    <text evidence="1">Accessory subunit of the mitochondrial membrane respiratory chain NADH dehydrogenase (Complex I), that is believed to be not involved in catalysis. Complex I functions in the transfer of electrons from NADH to the respiratory chain. The immediate electron acceptor for the enzyme is believed to be ubiquinone.</text>
</comment>
<gene>
    <name evidence="17" type="primary">ND-B22</name>
    <name evidence="17" type="ORF">DALL_DALL000072</name>
</gene>
<comment type="similarity">
    <text evidence="3">Belongs to the complex I LYR family.</text>
</comment>
<dbReference type="CDD" id="cd20263">
    <property type="entry name" value="Complex1_LYR_NDUFB9_LYRM3"/>
    <property type="match status" value="1"/>
</dbReference>
<evidence type="ECO:0000256" key="4">
    <source>
        <dbReference type="ARBA" id="ARBA00011790"/>
    </source>
</evidence>
<dbReference type="GO" id="GO:0006120">
    <property type="term" value="P:mitochondrial electron transport, NADH to ubiquinone"/>
    <property type="evidence" value="ECO:0007669"/>
    <property type="project" value="InterPro"/>
</dbReference>
<evidence type="ECO:0000313" key="17">
    <source>
        <dbReference type="EMBL" id="THK32908.1"/>
    </source>
</evidence>
<evidence type="ECO:0000256" key="7">
    <source>
        <dbReference type="ARBA" id="ARBA00022553"/>
    </source>
</evidence>
<evidence type="ECO:0000256" key="14">
    <source>
        <dbReference type="ARBA" id="ARBA00030192"/>
    </source>
</evidence>
<evidence type="ECO:0000256" key="2">
    <source>
        <dbReference type="ARBA" id="ARBA00004443"/>
    </source>
</evidence>
<comment type="subunit">
    <text evidence="4">Mammalian complex I is composed of 45 different subunits.</text>
</comment>
<evidence type="ECO:0000256" key="11">
    <source>
        <dbReference type="ARBA" id="ARBA00022990"/>
    </source>
</evidence>
<keyword evidence="18" id="KW-1185">Reference proteome</keyword>
<evidence type="ECO:0000256" key="3">
    <source>
        <dbReference type="ARBA" id="ARBA00009508"/>
    </source>
</evidence>
<keyword evidence="10" id="KW-0249">Electron transport</keyword>